<feature type="binding site" evidence="7">
    <location>
        <position position="286"/>
    </location>
    <ligand>
        <name>Fe(2+)</name>
        <dbReference type="ChEBI" id="CHEBI:29033"/>
    </ligand>
</feature>
<protein>
    <recommendedName>
        <fullName evidence="7 8">Ferrochelatase</fullName>
        <ecNumber evidence="7 8">4.98.1.1</ecNumber>
    </recommendedName>
    <alternativeName>
        <fullName evidence="7">Heme synthase</fullName>
    </alternativeName>
    <alternativeName>
        <fullName evidence="7">Protoheme ferro-lyase</fullName>
    </alternativeName>
</protein>
<feature type="binding site" evidence="7">
    <location>
        <position position="187"/>
    </location>
    <ligand>
        <name>Fe(2+)</name>
        <dbReference type="ChEBI" id="CHEBI:29033"/>
    </ligand>
</feature>
<dbReference type="Pfam" id="PF00762">
    <property type="entry name" value="Ferrochelatase"/>
    <property type="match status" value="1"/>
</dbReference>
<dbReference type="NCBIfam" id="TIGR00109">
    <property type="entry name" value="hemH"/>
    <property type="match status" value="1"/>
</dbReference>
<evidence type="ECO:0000256" key="8">
    <source>
        <dbReference type="RuleBase" id="RU000607"/>
    </source>
</evidence>
<sequence>MRHGLLLINLGTPHKAEVAAVRAYLREFLLDKRVIDLPAMMRYILVYCLILPFRTSKSTHAYQSIWTENGSPLLYHSQNLVNRLKAALNEEYTIALGMRYGKPSIETAIEELRKCESITVLPLFPQYSSAATGSALEKVMTIFSPKEVIPSLRIIRDFYLHPEYIKAQSQIIKAYLKEDFHLLFSYHGIPERHVLQSGCSSICAGTCPPISDKNQACYKAQCHQTSLLLAKELRLSTHQYTTAFQSRLGKTPWIKPFTDEILVELAAKGIKKLAIACPSFVADCLETIEEIGIRAKEQWLKIGGEQFVLIPCMNDHPEWVNAIEKIIAKQA</sequence>
<comment type="similarity">
    <text evidence="1 7 8">Belongs to the ferrochelatase family.</text>
</comment>
<keyword evidence="10" id="KW-1185">Reference proteome</keyword>
<comment type="caution">
    <text evidence="9">The sequence shown here is derived from an EMBL/GenBank/DDBJ whole genome shotgun (WGS) entry which is preliminary data.</text>
</comment>
<keyword evidence="5 7" id="KW-0627">Porphyrin biosynthesis</keyword>
<dbReference type="GO" id="GO:0006783">
    <property type="term" value="P:heme biosynthetic process"/>
    <property type="evidence" value="ECO:0007669"/>
    <property type="project" value="UniProtKB-UniRule"/>
</dbReference>
<evidence type="ECO:0000313" key="9">
    <source>
        <dbReference type="EMBL" id="KGP62245.1"/>
    </source>
</evidence>
<gene>
    <name evidence="7" type="primary">hemH</name>
    <name evidence="9" type="ORF">EP47_01475</name>
</gene>
<evidence type="ECO:0000256" key="1">
    <source>
        <dbReference type="ARBA" id="ARBA00007718"/>
    </source>
</evidence>
<dbReference type="InterPro" id="IPR033644">
    <property type="entry name" value="Ferrochelatase_C"/>
</dbReference>
<dbReference type="EC" id="4.98.1.1" evidence="7 8"/>
<evidence type="ECO:0000256" key="4">
    <source>
        <dbReference type="ARBA" id="ARBA00023239"/>
    </source>
</evidence>
<comment type="subcellular location">
    <subcellularLocation>
        <location evidence="7 8">Cytoplasm</location>
    </subcellularLocation>
</comment>
<dbReference type="STRING" id="1498499.EP47_01475"/>
<dbReference type="OrthoDB" id="9809741at2"/>
<dbReference type="InterPro" id="IPR019772">
    <property type="entry name" value="Ferrochelatase_AS"/>
</dbReference>
<evidence type="ECO:0000313" key="10">
    <source>
        <dbReference type="Proteomes" id="UP000054422"/>
    </source>
</evidence>
<evidence type="ECO:0000256" key="3">
    <source>
        <dbReference type="ARBA" id="ARBA00023133"/>
    </source>
</evidence>
<dbReference type="AlphaFoldDB" id="A0A0A2SM69"/>
<comment type="catalytic activity">
    <reaction evidence="6">
        <text>Fe-coproporphyrin III + 2 H(+) = coproporphyrin III + Fe(2+)</text>
        <dbReference type="Rhea" id="RHEA:49572"/>
        <dbReference type="ChEBI" id="CHEBI:15378"/>
        <dbReference type="ChEBI" id="CHEBI:29033"/>
        <dbReference type="ChEBI" id="CHEBI:68438"/>
        <dbReference type="ChEBI" id="CHEBI:131725"/>
        <dbReference type="EC" id="4.99.1.9"/>
    </reaction>
    <physiologicalReaction direction="right-to-left" evidence="6">
        <dbReference type="Rhea" id="RHEA:49574"/>
    </physiologicalReaction>
</comment>
<evidence type="ECO:0000256" key="5">
    <source>
        <dbReference type="ARBA" id="ARBA00023244"/>
    </source>
</evidence>
<keyword evidence="4 7" id="KW-0456">Lyase</keyword>
<dbReference type="InterPro" id="IPR033659">
    <property type="entry name" value="Ferrochelatase_N"/>
</dbReference>
<dbReference type="EMBL" id="JNCF01000089">
    <property type="protein sequence ID" value="KGP62245.1"/>
    <property type="molecule type" value="Genomic_DNA"/>
</dbReference>
<keyword evidence="2 7" id="KW-0408">Iron</keyword>
<dbReference type="Proteomes" id="UP000054422">
    <property type="component" value="Unassembled WGS sequence"/>
</dbReference>
<dbReference type="GO" id="GO:0046872">
    <property type="term" value="F:metal ion binding"/>
    <property type="evidence" value="ECO:0007669"/>
    <property type="project" value="UniProtKB-KW"/>
</dbReference>
<dbReference type="CDD" id="cd03411">
    <property type="entry name" value="Ferrochelatase_N"/>
    <property type="match status" value="1"/>
</dbReference>
<keyword evidence="7" id="KW-0479">Metal-binding</keyword>
<keyword evidence="7 8" id="KW-0963">Cytoplasm</keyword>
<evidence type="ECO:0000256" key="7">
    <source>
        <dbReference type="HAMAP-Rule" id="MF_00323"/>
    </source>
</evidence>
<dbReference type="Gene3D" id="3.40.50.1400">
    <property type="match status" value="2"/>
</dbReference>
<dbReference type="PROSITE" id="PS00534">
    <property type="entry name" value="FERROCHELATASE"/>
    <property type="match status" value="1"/>
</dbReference>
<name>A0A0A2SM69_9GAMM</name>
<dbReference type="HAMAP" id="MF_00323">
    <property type="entry name" value="Ferrochelatase"/>
    <property type="match status" value="1"/>
</dbReference>
<dbReference type="GO" id="GO:0005737">
    <property type="term" value="C:cytoplasm"/>
    <property type="evidence" value="ECO:0007669"/>
    <property type="project" value="UniProtKB-SubCell"/>
</dbReference>
<reference evidence="9 10" key="1">
    <citation type="submission" date="2014-05" db="EMBL/GenBank/DDBJ databases">
        <authorList>
            <person name="Rizzardi K."/>
            <person name="Winiecka-Krusnell J."/>
            <person name="Ramliden M."/>
            <person name="Alm E."/>
            <person name="Andersson S."/>
            <person name="Byfors S."/>
        </authorList>
    </citation>
    <scope>NUCLEOTIDE SEQUENCE [LARGE SCALE GENOMIC DNA]</scope>
    <source>
        <strain evidence="9 10">LEGN</strain>
    </source>
</reference>
<dbReference type="UniPathway" id="UPA00252">
    <property type="reaction ID" value="UER00325"/>
</dbReference>
<evidence type="ECO:0000256" key="2">
    <source>
        <dbReference type="ARBA" id="ARBA00023004"/>
    </source>
</evidence>
<dbReference type="PANTHER" id="PTHR11108:SF1">
    <property type="entry name" value="FERROCHELATASE, MITOCHONDRIAL"/>
    <property type="match status" value="1"/>
</dbReference>
<evidence type="ECO:0000256" key="6">
    <source>
        <dbReference type="ARBA" id="ARBA00024536"/>
    </source>
</evidence>
<accession>A0A0A2SM69</accession>
<dbReference type="CDD" id="cd00419">
    <property type="entry name" value="Ferrochelatase_C"/>
    <property type="match status" value="1"/>
</dbReference>
<dbReference type="RefSeq" id="WP_035891454.1">
    <property type="nucleotide sequence ID" value="NZ_JNCF01000089.1"/>
</dbReference>
<proteinExistence type="inferred from homology"/>
<keyword evidence="3 7" id="KW-0350">Heme biosynthesis</keyword>
<dbReference type="SUPFAM" id="SSF53800">
    <property type="entry name" value="Chelatase"/>
    <property type="match status" value="1"/>
</dbReference>
<dbReference type="PANTHER" id="PTHR11108">
    <property type="entry name" value="FERROCHELATASE"/>
    <property type="match status" value="1"/>
</dbReference>
<dbReference type="GO" id="GO:0004325">
    <property type="term" value="F:ferrochelatase activity"/>
    <property type="evidence" value="ECO:0007669"/>
    <property type="project" value="UniProtKB-UniRule"/>
</dbReference>
<organism evidence="9 10">
    <name type="scientific">Legionella norrlandica</name>
    <dbReference type="NCBI Taxonomy" id="1498499"/>
    <lineage>
        <taxon>Bacteria</taxon>
        <taxon>Pseudomonadati</taxon>
        <taxon>Pseudomonadota</taxon>
        <taxon>Gammaproteobacteria</taxon>
        <taxon>Legionellales</taxon>
        <taxon>Legionellaceae</taxon>
        <taxon>Legionella</taxon>
    </lineage>
</organism>
<comment type="function">
    <text evidence="7 8">Catalyzes the ferrous insertion into protoporphyrin IX.</text>
</comment>
<dbReference type="InterPro" id="IPR001015">
    <property type="entry name" value="Ferrochelatase"/>
</dbReference>
<comment type="pathway">
    <text evidence="7 8">Porphyrin-containing compound metabolism; protoheme biosynthesis; protoheme from protoporphyrin-IX: step 1/1.</text>
</comment>
<comment type="catalytic activity">
    <reaction evidence="7 8">
        <text>heme b + 2 H(+) = protoporphyrin IX + Fe(2+)</text>
        <dbReference type="Rhea" id="RHEA:22584"/>
        <dbReference type="ChEBI" id="CHEBI:15378"/>
        <dbReference type="ChEBI" id="CHEBI:29033"/>
        <dbReference type="ChEBI" id="CHEBI:57306"/>
        <dbReference type="ChEBI" id="CHEBI:60344"/>
        <dbReference type="EC" id="4.98.1.1"/>
    </reaction>
</comment>